<feature type="compositionally biased region" description="Basic and acidic residues" evidence="1">
    <location>
        <begin position="195"/>
        <end position="206"/>
    </location>
</feature>
<dbReference type="Proteomes" id="UP000054007">
    <property type="component" value="Unassembled WGS sequence"/>
</dbReference>
<sequence>MGWTFKTANQGYPVCLQISQRVNPAVYQTCRTSATRGLCRGFSRRFLVMLYNLRRTLNKFSDSARSIQTILVFGCYPYACFTQESDWDGILRSYIEGRRARCLSRALALLCCRLSDQMALPNRHPTMCCSYICLMVRFGFARSAKCSSRRQEQKENHEQARERSVCFPHLPMYAATVTPSQVTVPHGVPSISPSTHEEHCNETTGA</sequence>
<evidence type="ECO:0000256" key="1">
    <source>
        <dbReference type="SAM" id="MobiDB-lite"/>
    </source>
</evidence>
<feature type="region of interest" description="Disordered" evidence="1">
    <location>
        <begin position="184"/>
        <end position="206"/>
    </location>
</feature>
<reference evidence="2 3" key="1">
    <citation type="journal article" date="2015" name="Fungal Genet. Biol.">
        <title>Evolution of novel wood decay mechanisms in Agaricales revealed by the genome sequences of Fistulina hepatica and Cylindrobasidium torrendii.</title>
        <authorList>
            <person name="Floudas D."/>
            <person name="Held B.W."/>
            <person name="Riley R."/>
            <person name="Nagy L.G."/>
            <person name="Koehler G."/>
            <person name="Ransdell A.S."/>
            <person name="Younus H."/>
            <person name="Chow J."/>
            <person name="Chiniquy J."/>
            <person name="Lipzen A."/>
            <person name="Tritt A."/>
            <person name="Sun H."/>
            <person name="Haridas S."/>
            <person name="LaButti K."/>
            <person name="Ohm R.A."/>
            <person name="Kues U."/>
            <person name="Blanchette R.A."/>
            <person name="Grigoriev I.V."/>
            <person name="Minto R.E."/>
            <person name="Hibbett D.S."/>
        </authorList>
    </citation>
    <scope>NUCLEOTIDE SEQUENCE [LARGE SCALE GENOMIC DNA]</scope>
    <source>
        <strain evidence="2 3">FP15055 ss-10</strain>
    </source>
</reference>
<dbReference type="EMBL" id="KN880495">
    <property type="protein sequence ID" value="KIY68845.1"/>
    <property type="molecule type" value="Genomic_DNA"/>
</dbReference>
<gene>
    <name evidence="2" type="ORF">CYLTODRAFT_249536</name>
</gene>
<accession>A0A0D7BF57</accession>
<keyword evidence="3" id="KW-1185">Reference proteome</keyword>
<evidence type="ECO:0000313" key="2">
    <source>
        <dbReference type="EMBL" id="KIY68845.1"/>
    </source>
</evidence>
<protein>
    <submittedName>
        <fullName evidence="2">Uncharacterized protein</fullName>
    </submittedName>
</protein>
<name>A0A0D7BF57_9AGAR</name>
<dbReference type="AlphaFoldDB" id="A0A0D7BF57"/>
<evidence type="ECO:0000313" key="3">
    <source>
        <dbReference type="Proteomes" id="UP000054007"/>
    </source>
</evidence>
<proteinExistence type="predicted"/>
<organism evidence="2 3">
    <name type="scientific">Cylindrobasidium torrendii FP15055 ss-10</name>
    <dbReference type="NCBI Taxonomy" id="1314674"/>
    <lineage>
        <taxon>Eukaryota</taxon>
        <taxon>Fungi</taxon>
        <taxon>Dikarya</taxon>
        <taxon>Basidiomycota</taxon>
        <taxon>Agaricomycotina</taxon>
        <taxon>Agaricomycetes</taxon>
        <taxon>Agaricomycetidae</taxon>
        <taxon>Agaricales</taxon>
        <taxon>Marasmiineae</taxon>
        <taxon>Physalacriaceae</taxon>
        <taxon>Cylindrobasidium</taxon>
    </lineage>
</organism>